<dbReference type="AlphaFoldDB" id="A0A7C3W898"/>
<name>A0A7C3W898_9BACT</name>
<dbReference type="PANTHER" id="PTHR14614">
    <property type="entry name" value="HEPATOCELLULAR CARCINOMA-ASSOCIATED ANTIGEN"/>
    <property type="match status" value="1"/>
</dbReference>
<dbReference type="PANTHER" id="PTHR14614:SF132">
    <property type="entry name" value="PROTEIN-LYSINE METHYLTRANSFERASE C42C1.13"/>
    <property type="match status" value="1"/>
</dbReference>
<organism evidence="1">
    <name type="scientific">Fundidesulfovibrio putealis</name>
    <dbReference type="NCBI Taxonomy" id="270496"/>
    <lineage>
        <taxon>Bacteria</taxon>
        <taxon>Pseudomonadati</taxon>
        <taxon>Thermodesulfobacteriota</taxon>
        <taxon>Desulfovibrionia</taxon>
        <taxon>Desulfovibrionales</taxon>
        <taxon>Desulfovibrionaceae</taxon>
        <taxon>Fundidesulfovibrio</taxon>
    </lineage>
</organism>
<dbReference type="SUPFAM" id="SSF53335">
    <property type="entry name" value="S-adenosyl-L-methionine-dependent methyltransferases"/>
    <property type="match status" value="1"/>
</dbReference>
<keyword evidence="1" id="KW-0808">Transferase</keyword>
<evidence type="ECO:0000313" key="1">
    <source>
        <dbReference type="EMBL" id="HGG91661.1"/>
    </source>
</evidence>
<dbReference type="Gene3D" id="3.40.50.150">
    <property type="entry name" value="Vaccinia Virus protein VP39"/>
    <property type="match status" value="1"/>
</dbReference>
<dbReference type="InterPro" id="IPR019410">
    <property type="entry name" value="Methyltransf_16"/>
</dbReference>
<dbReference type="EMBL" id="DSRP01000120">
    <property type="protein sequence ID" value="HGG91661.1"/>
    <property type="molecule type" value="Genomic_DNA"/>
</dbReference>
<dbReference type="GO" id="GO:0032259">
    <property type="term" value="P:methylation"/>
    <property type="evidence" value="ECO:0007669"/>
    <property type="project" value="UniProtKB-KW"/>
</dbReference>
<reference evidence="1" key="1">
    <citation type="journal article" date="2020" name="mSystems">
        <title>Genome- and Community-Level Interaction Insights into Carbon Utilization and Element Cycling Functions of Hydrothermarchaeota in Hydrothermal Sediment.</title>
        <authorList>
            <person name="Zhou Z."/>
            <person name="Liu Y."/>
            <person name="Xu W."/>
            <person name="Pan J."/>
            <person name="Luo Z.H."/>
            <person name="Li M."/>
        </authorList>
    </citation>
    <scope>NUCLEOTIDE SEQUENCE [LARGE SCALE GENOMIC DNA]</scope>
    <source>
        <strain evidence="1">SpSt-413</strain>
    </source>
</reference>
<dbReference type="InterPro" id="IPR029063">
    <property type="entry name" value="SAM-dependent_MTases_sf"/>
</dbReference>
<dbReference type="Pfam" id="PF10294">
    <property type="entry name" value="Methyltransf_16"/>
    <property type="match status" value="1"/>
</dbReference>
<gene>
    <name evidence="1" type="ORF">ENR59_01755</name>
</gene>
<comment type="caution">
    <text evidence="1">The sequence shown here is derived from an EMBL/GenBank/DDBJ whole genome shotgun (WGS) entry which is preliminary data.</text>
</comment>
<dbReference type="GO" id="GO:0008168">
    <property type="term" value="F:methyltransferase activity"/>
    <property type="evidence" value="ECO:0007669"/>
    <property type="project" value="UniProtKB-KW"/>
</dbReference>
<keyword evidence="1" id="KW-0489">Methyltransferase</keyword>
<proteinExistence type="predicted"/>
<sequence>MHDNDRFLELAQAPDARLDDLLALARTRYDVSFDTAHLGGLDVELLQIADLNAHIDTLMERAAATRQKLTLPFWAKLWPSSLPLAMLALRLKPAPGDSFLETGAGLGLCGLAAAIRGFETVITDIEPEALLFIRASILKNGLEGKARAARLDIAGGSLGRRFTVIAASEALYIPELHAPLITLFQEHLEDAPGAQIVLSCDRCREAMPFFAKAQQDYRIQRTETTCRTDAGESQTCVLYRMLRRTDA</sequence>
<accession>A0A7C3W898</accession>
<protein>
    <submittedName>
        <fullName evidence="1">Methyltransferase</fullName>
    </submittedName>
</protein>